<protein>
    <submittedName>
        <fullName evidence="1">Uncharacterized protein</fullName>
    </submittedName>
</protein>
<name>A0A0C3NSN1_PHLG1</name>
<dbReference type="AlphaFoldDB" id="A0A0C3NSN1"/>
<dbReference type="Proteomes" id="UP000053257">
    <property type="component" value="Unassembled WGS sequence"/>
</dbReference>
<gene>
    <name evidence="1" type="ORF">PHLGIDRAFT_51843</name>
</gene>
<evidence type="ECO:0000313" key="1">
    <source>
        <dbReference type="EMBL" id="KIP08239.1"/>
    </source>
</evidence>
<dbReference type="EMBL" id="KN840483">
    <property type="protein sequence ID" value="KIP08239.1"/>
    <property type="molecule type" value="Genomic_DNA"/>
</dbReference>
<dbReference type="Gene3D" id="2.60.40.650">
    <property type="match status" value="1"/>
</dbReference>
<evidence type="ECO:0000313" key="2">
    <source>
        <dbReference type="Proteomes" id="UP000053257"/>
    </source>
</evidence>
<sequence>VHARDNAEACWSRVPFLRAKPLNSVIVSNRVENATLYVQGYAVGGANGQVGCTYVTTDEDHMWHPARMPYQGSRRSWTPWE</sequence>
<dbReference type="InterPro" id="IPR014756">
    <property type="entry name" value="Ig_E-set"/>
</dbReference>
<keyword evidence="2" id="KW-1185">Reference proteome</keyword>
<feature type="non-terminal residue" evidence="1">
    <location>
        <position position="81"/>
    </location>
</feature>
<organism evidence="1 2">
    <name type="scientific">Phlebiopsis gigantea (strain 11061_1 CR5-6)</name>
    <name type="common">White-rot fungus</name>
    <name type="synonym">Peniophora gigantea</name>
    <dbReference type="NCBI Taxonomy" id="745531"/>
    <lineage>
        <taxon>Eukaryota</taxon>
        <taxon>Fungi</taxon>
        <taxon>Dikarya</taxon>
        <taxon>Basidiomycota</taxon>
        <taxon>Agaricomycotina</taxon>
        <taxon>Agaricomycetes</taxon>
        <taxon>Polyporales</taxon>
        <taxon>Phanerochaetaceae</taxon>
        <taxon>Phlebiopsis</taxon>
    </lineage>
</organism>
<feature type="non-terminal residue" evidence="1">
    <location>
        <position position="1"/>
    </location>
</feature>
<dbReference type="HOGENOM" id="CLU_2580363_0_0_1"/>
<accession>A0A0C3NSN1</accession>
<proteinExistence type="predicted"/>
<dbReference type="SUPFAM" id="SSF81296">
    <property type="entry name" value="E set domains"/>
    <property type="match status" value="1"/>
</dbReference>
<reference evidence="1 2" key="1">
    <citation type="journal article" date="2014" name="PLoS Genet.">
        <title>Analysis of the Phlebiopsis gigantea genome, transcriptome and secretome provides insight into its pioneer colonization strategies of wood.</title>
        <authorList>
            <person name="Hori C."/>
            <person name="Ishida T."/>
            <person name="Igarashi K."/>
            <person name="Samejima M."/>
            <person name="Suzuki H."/>
            <person name="Master E."/>
            <person name="Ferreira P."/>
            <person name="Ruiz-Duenas F.J."/>
            <person name="Held B."/>
            <person name="Canessa P."/>
            <person name="Larrondo L.F."/>
            <person name="Schmoll M."/>
            <person name="Druzhinina I.S."/>
            <person name="Kubicek C.P."/>
            <person name="Gaskell J.A."/>
            <person name="Kersten P."/>
            <person name="St John F."/>
            <person name="Glasner J."/>
            <person name="Sabat G."/>
            <person name="Splinter BonDurant S."/>
            <person name="Syed K."/>
            <person name="Yadav J."/>
            <person name="Mgbeahuruike A.C."/>
            <person name="Kovalchuk A."/>
            <person name="Asiegbu F.O."/>
            <person name="Lackner G."/>
            <person name="Hoffmeister D."/>
            <person name="Rencoret J."/>
            <person name="Gutierrez A."/>
            <person name="Sun H."/>
            <person name="Lindquist E."/>
            <person name="Barry K."/>
            <person name="Riley R."/>
            <person name="Grigoriev I.V."/>
            <person name="Henrissat B."/>
            <person name="Kues U."/>
            <person name="Berka R.M."/>
            <person name="Martinez A.T."/>
            <person name="Covert S.F."/>
            <person name="Blanchette R.A."/>
            <person name="Cullen D."/>
        </authorList>
    </citation>
    <scope>NUCLEOTIDE SEQUENCE [LARGE SCALE GENOMIC DNA]</scope>
    <source>
        <strain evidence="1 2">11061_1 CR5-6</strain>
    </source>
</reference>